<keyword evidence="9" id="KW-1185">Reference proteome</keyword>
<keyword evidence="4 5" id="KW-0472">Membrane</keyword>
<dbReference type="InParanoid" id="R4GAL7"/>
<feature type="domain" description="MARVEL" evidence="7">
    <location>
        <begin position="8"/>
        <end position="128"/>
    </location>
</feature>
<dbReference type="GO" id="GO:0005576">
    <property type="term" value="C:extracellular region"/>
    <property type="evidence" value="ECO:0007669"/>
    <property type="project" value="Ensembl"/>
</dbReference>
<reference evidence="8" key="2">
    <citation type="submission" date="2025-08" db="UniProtKB">
        <authorList>
            <consortium name="Ensembl"/>
        </authorList>
    </citation>
    <scope>IDENTIFICATION</scope>
</reference>
<dbReference type="InterPro" id="IPR050578">
    <property type="entry name" value="MARVEL-CKLF_proteins"/>
</dbReference>
<evidence type="ECO:0000256" key="4">
    <source>
        <dbReference type="ARBA" id="ARBA00023136"/>
    </source>
</evidence>
<dbReference type="OrthoDB" id="5976667at2759"/>
<proteinExistence type="predicted"/>
<evidence type="ECO:0000256" key="6">
    <source>
        <dbReference type="SAM" id="Phobius"/>
    </source>
</evidence>
<dbReference type="AlphaFoldDB" id="R4GAL7"/>
<dbReference type="PANTHER" id="PTHR22776:SF45">
    <property type="entry name" value="CHEMOKINE-LIKE FACTOR"/>
    <property type="match status" value="1"/>
</dbReference>
<dbReference type="GO" id="GO:0030593">
    <property type="term" value="P:neutrophil chemotaxis"/>
    <property type="evidence" value="ECO:0007669"/>
    <property type="project" value="Ensembl"/>
</dbReference>
<dbReference type="RefSeq" id="XP_008115859.1">
    <property type="nucleotide sequence ID" value="XM_008117652.3"/>
</dbReference>
<protein>
    <submittedName>
        <fullName evidence="8">Chemokine like factor</fullName>
    </submittedName>
</protein>
<dbReference type="Ensembl" id="ENSACAT00000029734.2">
    <property type="protein sequence ID" value="ENSACAP00000022317.1"/>
    <property type="gene ID" value="ENSACAG00000029155.2"/>
</dbReference>
<evidence type="ECO:0000313" key="8">
    <source>
        <dbReference type="Ensembl" id="ENSACAP00000022317.1"/>
    </source>
</evidence>
<feature type="transmembrane region" description="Helical" evidence="6">
    <location>
        <begin position="103"/>
        <end position="124"/>
    </location>
</feature>
<sequence>MVEVNRAFLRSVRGGLKMARMALAFMATVTFGVGQSHEAYLTLGIIELVITFLFFLLYLLHLQRALSFLFWPLADAFNSLVAALFLFIAGLCGTVKKNIPEDLIGGVFFLILCALCIADAVFLLKNITFNRPPTSRDIIHR</sequence>
<reference evidence="8" key="1">
    <citation type="submission" date="2009-12" db="EMBL/GenBank/DDBJ databases">
        <title>The Genome Sequence of Anolis carolinensis (Green Anole Lizard).</title>
        <authorList>
            <consortium name="The Genome Sequencing Platform"/>
            <person name="Di Palma F."/>
            <person name="Alfoldi J."/>
            <person name="Heiman D."/>
            <person name="Young S."/>
            <person name="Grabherr M."/>
            <person name="Johnson J."/>
            <person name="Lander E.S."/>
            <person name="Lindblad-Toh K."/>
        </authorList>
    </citation>
    <scope>NUCLEOTIDE SEQUENCE [LARGE SCALE GENOMIC DNA]</scope>
    <source>
        <strain evidence="8">JBL SC #1</strain>
    </source>
</reference>
<evidence type="ECO:0000256" key="2">
    <source>
        <dbReference type="ARBA" id="ARBA00022692"/>
    </source>
</evidence>
<evidence type="ECO:0000256" key="5">
    <source>
        <dbReference type="PROSITE-ProRule" id="PRU00581"/>
    </source>
</evidence>
<dbReference type="InterPro" id="IPR008253">
    <property type="entry name" value="Marvel"/>
</dbReference>
<dbReference type="GO" id="GO:0016020">
    <property type="term" value="C:membrane"/>
    <property type="evidence" value="ECO:0000318"/>
    <property type="project" value="GO_Central"/>
</dbReference>
<dbReference type="GeneTree" id="ENSGT00940000162264"/>
<dbReference type="Proteomes" id="UP000001646">
    <property type="component" value="Unplaced"/>
</dbReference>
<feature type="transmembrane region" description="Helical" evidence="6">
    <location>
        <begin position="18"/>
        <end position="34"/>
    </location>
</feature>
<name>R4GAL7_ANOCA</name>
<dbReference type="GO" id="GO:0048247">
    <property type="term" value="P:lymphocyte chemotaxis"/>
    <property type="evidence" value="ECO:0007669"/>
    <property type="project" value="Ensembl"/>
</dbReference>
<gene>
    <name evidence="8" type="primary">CKLF</name>
</gene>
<dbReference type="HOGENOM" id="CLU_108546_3_0_1"/>
<evidence type="ECO:0000259" key="7">
    <source>
        <dbReference type="PROSITE" id="PS51225"/>
    </source>
</evidence>
<keyword evidence="3 6" id="KW-1133">Transmembrane helix</keyword>
<evidence type="ECO:0000256" key="1">
    <source>
        <dbReference type="ARBA" id="ARBA00004141"/>
    </source>
</evidence>
<feature type="transmembrane region" description="Helical" evidence="6">
    <location>
        <begin position="68"/>
        <end position="91"/>
    </location>
</feature>
<evidence type="ECO:0000313" key="9">
    <source>
        <dbReference type="Proteomes" id="UP000001646"/>
    </source>
</evidence>
<dbReference type="eggNOG" id="KOG4788">
    <property type="taxonomic scope" value="Eukaryota"/>
</dbReference>
<evidence type="ECO:0000256" key="3">
    <source>
        <dbReference type="ARBA" id="ARBA00022989"/>
    </source>
</evidence>
<dbReference type="PROSITE" id="PS51225">
    <property type="entry name" value="MARVEL"/>
    <property type="match status" value="1"/>
</dbReference>
<dbReference type="GO" id="GO:0008009">
    <property type="term" value="F:chemokine activity"/>
    <property type="evidence" value="ECO:0007669"/>
    <property type="project" value="Ensembl"/>
</dbReference>
<organism evidence="8 9">
    <name type="scientific">Anolis carolinensis</name>
    <name type="common">Green anole</name>
    <name type="synonym">American chameleon</name>
    <dbReference type="NCBI Taxonomy" id="28377"/>
    <lineage>
        <taxon>Eukaryota</taxon>
        <taxon>Metazoa</taxon>
        <taxon>Chordata</taxon>
        <taxon>Craniata</taxon>
        <taxon>Vertebrata</taxon>
        <taxon>Euteleostomi</taxon>
        <taxon>Lepidosauria</taxon>
        <taxon>Squamata</taxon>
        <taxon>Bifurcata</taxon>
        <taxon>Unidentata</taxon>
        <taxon>Episquamata</taxon>
        <taxon>Toxicofera</taxon>
        <taxon>Iguania</taxon>
        <taxon>Dactyloidae</taxon>
        <taxon>Anolis</taxon>
    </lineage>
</organism>
<dbReference type="STRING" id="28377.ENSACAP00000022317"/>
<dbReference type="CTD" id="51192"/>
<dbReference type="GO" id="GO:0048246">
    <property type="term" value="P:macrophage chemotaxis"/>
    <property type="evidence" value="ECO:0007669"/>
    <property type="project" value="Ensembl"/>
</dbReference>
<feature type="transmembrane region" description="Helical" evidence="6">
    <location>
        <begin position="40"/>
        <end position="61"/>
    </location>
</feature>
<keyword evidence="2 5" id="KW-0812">Transmembrane</keyword>
<dbReference type="KEGG" id="acs:103280033"/>
<dbReference type="GO" id="GO:0032940">
    <property type="term" value="P:secretion by cell"/>
    <property type="evidence" value="ECO:0007669"/>
    <property type="project" value="Ensembl"/>
</dbReference>
<reference evidence="8" key="3">
    <citation type="submission" date="2025-09" db="UniProtKB">
        <authorList>
            <consortium name="Ensembl"/>
        </authorList>
    </citation>
    <scope>IDENTIFICATION</scope>
</reference>
<dbReference type="GeneID" id="103280033"/>
<dbReference type="Bgee" id="ENSACAG00000029155">
    <property type="expression patterns" value="Expressed in adrenal gland and 7 other cell types or tissues"/>
</dbReference>
<comment type="subcellular location">
    <subcellularLocation>
        <location evidence="1">Membrane</location>
        <topology evidence="1">Multi-pass membrane protein</topology>
    </subcellularLocation>
</comment>
<accession>R4GAL7</accession>
<dbReference type="PANTHER" id="PTHR22776">
    <property type="entry name" value="MARVEL-CONTAINING POTENTIAL LIPID RAFT-ASSOCIATED PROTEIN"/>
    <property type="match status" value="1"/>
</dbReference>